<proteinExistence type="predicted"/>
<dbReference type="PhylomeDB" id="B1L372"/>
<dbReference type="GO" id="GO:0016020">
    <property type="term" value="C:membrane"/>
    <property type="evidence" value="ECO:0007669"/>
    <property type="project" value="InterPro"/>
</dbReference>
<evidence type="ECO:0000256" key="4">
    <source>
        <dbReference type="ARBA" id="ARBA00023004"/>
    </source>
</evidence>
<dbReference type="eggNOG" id="arCOG01543">
    <property type="taxonomic scope" value="Archaea"/>
</dbReference>
<sequence>MQVERTARHLKAIFTGMKYLFLGPRLTIMYPDEIEDLPEDYRGMIEYDWDSCIKCSLCAMVCPADAMKMYVSKEESEKEGKVVKRPGINYTRCVFCGFCVDICPTNSLRFTKVHDVAYYTYEEQIYPPQEFSKGVPKPVYDKEPRKVKAILDERRGIVYEPSD</sequence>
<dbReference type="InterPro" id="IPR017896">
    <property type="entry name" value="4Fe4S_Fe-S-bd"/>
</dbReference>
<keyword evidence="8" id="KW-1185">Reference proteome</keyword>
<keyword evidence="4" id="KW-0408">Iron</keyword>
<dbReference type="PROSITE" id="PS00198">
    <property type="entry name" value="4FE4S_FER_1"/>
    <property type="match status" value="1"/>
</dbReference>
<dbReference type="Gene3D" id="3.30.70.3270">
    <property type="match status" value="1"/>
</dbReference>
<dbReference type="EMBL" id="CP000968">
    <property type="protein sequence ID" value="ACB06901.1"/>
    <property type="molecule type" value="Genomic_DNA"/>
</dbReference>
<keyword evidence="1" id="KW-0004">4Fe-4S</keyword>
<dbReference type="FunCoup" id="B1L372">
    <property type="interactions" value="16"/>
</dbReference>
<keyword evidence="5" id="KW-0411">Iron-sulfur</keyword>
<dbReference type="InterPro" id="IPR017900">
    <property type="entry name" value="4Fe4S_Fe_S_CS"/>
</dbReference>
<organism evidence="7 8">
    <name type="scientific">Korarchaeum cryptofilum (strain OPF8)</name>
    <dbReference type="NCBI Taxonomy" id="374847"/>
    <lineage>
        <taxon>Archaea</taxon>
        <taxon>Thermoproteota</taxon>
        <taxon>Candidatus Korarchaeia</taxon>
        <taxon>Candidatus Korarchaeales</taxon>
        <taxon>Candidatus Korarchaeaceae</taxon>
        <taxon>Candidatus Korarchaeum</taxon>
    </lineage>
</organism>
<dbReference type="HOGENOM" id="CLU_067218_4_5_2"/>
<dbReference type="KEGG" id="kcr:Kcr_0141"/>
<evidence type="ECO:0000256" key="1">
    <source>
        <dbReference type="ARBA" id="ARBA00022485"/>
    </source>
</evidence>
<evidence type="ECO:0000259" key="6">
    <source>
        <dbReference type="PROSITE" id="PS51379"/>
    </source>
</evidence>
<evidence type="ECO:0000313" key="7">
    <source>
        <dbReference type="EMBL" id="ACB06901.1"/>
    </source>
</evidence>
<dbReference type="STRING" id="374847.Kcr_0141"/>
<dbReference type="Pfam" id="PF12838">
    <property type="entry name" value="Fer4_7"/>
    <property type="match status" value="1"/>
</dbReference>
<dbReference type="GO" id="GO:0016651">
    <property type="term" value="F:oxidoreductase activity, acting on NAD(P)H"/>
    <property type="evidence" value="ECO:0007669"/>
    <property type="project" value="InterPro"/>
</dbReference>
<dbReference type="SUPFAM" id="SSF54862">
    <property type="entry name" value="4Fe-4S ferredoxins"/>
    <property type="match status" value="1"/>
</dbReference>
<name>B1L372_KORCO</name>
<dbReference type="GO" id="GO:0051539">
    <property type="term" value="F:4 iron, 4 sulfur cluster binding"/>
    <property type="evidence" value="ECO:0007669"/>
    <property type="project" value="UniProtKB-KW"/>
</dbReference>
<reference evidence="7 8" key="1">
    <citation type="journal article" date="2008" name="Proc. Natl. Acad. Sci. U.S.A.">
        <title>A korarchaeal genome reveals new insights into the evolution of the Archaea.</title>
        <authorList>
            <person name="Elkins J.G."/>
            <person name="Podar M."/>
            <person name="Graham D.E."/>
            <person name="Makarova K.S."/>
            <person name="Wolf Y."/>
            <person name="Randau L."/>
            <person name="Hedlund B.P."/>
            <person name="Brochier-Armanet C."/>
            <person name="Kunin V."/>
            <person name="Anderson I."/>
            <person name="Lapidus A."/>
            <person name="Goltsman E."/>
            <person name="Barry K."/>
            <person name="Koonin E.V."/>
            <person name="Hugenholtz P."/>
            <person name="Kyrpides N."/>
            <person name="Wanner G."/>
            <person name="Richardson P."/>
            <person name="Keller M."/>
            <person name="Stetter K.O."/>
        </authorList>
    </citation>
    <scope>NUCLEOTIDE SEQUENCE [LARGE SCALE GENOMIC DNA]</scope>
    <source>
        <strain evidence="8">OPF8</strain>
    </source>
</reference>
<feature type="domain" description="4Fe-4S ferredoxin-type" evidence="6">
    <location>
        <begin position="84"/>
        <end position="113"/>
    </location>
</feature>
<accession>B1L372</accession>
<evidence type="ECO:0000256" key="3">
    <source>
        <dbReference type="ARBA" id="ARBA00022737"/>
    </source>
</evidence>
<dbReference type="RefSeq" id="WP_012308798.1">
    <property type="nucleotide sequence ID" value="NC_010482.1"/>
</dbReference>
<dbReference type="AlphaFoldDB" id="B1L372"/>
<dbReference type="PANTHER" id="PTHR10849">
    <property type="entry name" value="NADH DEHYDROGENASE UBIQUINONE IRON-SULFUR PROTEIN 8, MITOCHONDRIAL"/>
    <property type="match status" value="1"/>
</dbReference>
<dbReference type="InterPro" id="IPR010226">
    <property type="entry name" value="NADH_quinone_OxRdtase_chainI"/>
</dbReference>
<keyword evidence="2" id="KW-0479">Metal-binding</keyword>
<dbReference type="GO" id="GO:0046872">
    <property type="term" value="F:metal ion binding"/>
    <property type="evidence" value="ECO:0007669"/>
    <property type="project" value="UniProtKB-KW"/>
</dbReference>
<keyword evidence="3" id="KW-0677">Repeat</keyword>
<dbReference type="InParanoid" id="B1L372"/>
<dbReference type="GO" id="GO:0009060">
    <property type="term" value="P:aerobic respiration"/>
    <property type="evidence" value="ECO:0000318"/>
    <property type="project" value="GO_Central"/>
</dbReference>
<protein>
    <submittedName>
        <fullName evidence="7">NADH dehydrogenase subunit I</fullName>
    </submittedName>
</protein>
<gene>
    <name evidence="7" type="ordered locus">Kcr_0141</name>
</gene>
<feature type="domain" description="4Fe-4S ferredoxin-type" evidence="6">
    <location>
        <begin position="43"/>
        <end position="72"/>
    </location>
</feature>
<evidence type="ECO:0000256" key="2">
    <source>
        <dbReference type="ARBA" id="ARBA00022723"/>
    </source>
</evidence>
<dbReference type="GeneID" id="6093430"/>
<dbReference type="EnsemblBacteria" id="ACB06901">
    <property type="protein sequence ID" value="ACB06901"/>
    <property type="gene ID" value="Kcr_0141"/>
</dbReference>
<dbReference type="PANTHER" id="PTHR10849:SF35">
    <property type="entry name" value="FORMATE HYDROGENLYASE SUBUNIT 6-RELATED"/>
    <property type="match status" value="1"/>
</dbReference>
<evidence type="ECO:0000313" key="8">
    <source>
        <dbReference type="Proteomes" id="UP000001686"/>
    </source>
</evidence>
<dbReference type="PROSITE" id="PS51379">
    <property type="entry name" value="4FE4S_FER_2"/>
    <property type="match status" value="2"/>
</dbReference>
<dbReference type="FunFam" id="3.30.70.3270:FF:000014">
    <property type="entry name" value="NADH dehydrogenase subunit I (NuoI)"/>
    <property type="match status" value="1"/>
</dbReference>
<evidence type="ECO:0000256" key="5">
    <source>
        <dbReference type="ARBA" id="ARBA00023014"/>
    </source>
</evidence>
<dbReference type="Proteomes" id="UP000001686">
    <property type="component" value="Chromosome"/>
</dbReference>